<dbReference type="PANTHER" id="PTHR22789:SF0">
    <property type="entry name" value="3-OXO-TETRONATE 4-PHOSPHATE DECARBOXYLASE-RELATED"/>
    <property type="match status" value="1"/>
</dbReference>
<keyword evidence="1" id="KW-0479">Metal-binding</keyword>
<keyword evidence="2" id="KW-0456">Lyase</keyword>
<dbReference type="GO" id="GO:0005829">
    <property type="term" value="C:cytosol"/>
    <property type="evidence" value="ECO:0007669"/>
    <property type="project" value="TreeGrafter"/>
</dbReference>
<evidence type="ECO:0000256" key="2">
    <source>
        <dbReference type="ARBA" id="ARBA00023239"/>
    </source>
</evidence>
<accession>A0A895YTY5</accession>
<organism evidence="4 5">
    <name type="scientific">Natronosporangium hydrolyticum</name>
    <dbReference type="NCBI Taxonomy" id="2811111"/>
    <lineage>
        <taxon>Bacteria</taxon>
        <taxon>Bacillati</taxon>
        <taxon>Actinomycetota</taxon>
        <taxon>Actinomycetes</taxon>
        <taxon>Micromonosporales</taxon>
        <taxon>Micromonosporaceae</taxon>
        <taxon>Natronosporangium</taxon>
    </lineage>
</organism>
<dbReference type="InterPro" id="IPR036409">
    <property type="entry name" value="Aldolase_II/adducin_N_sf"/>
</dbReference>
<dbReference type="InterPro" id="IPR050197">
    <property type="entry name" value="Aldolase_class_II_sugar_metab"/>
</dbReference>
<dbReference type="PANTHER" id="PTHR22789">
    <property type="entry name" value="FUCULOSE PHOSPHATE ALDOLASE"/>
    <property type="match status" value="1"/>
</dbReference>
<reference evidence="4" key="1">
    <citation type="submission" date="2021-02" db="EMBL/GenBank/DDBJ databases">
        <title>Natrosporangium hydrolyticum gen. nov., sp. nov, a haloalkaliphilic actinobacterium from a soda solonchak soil.</title>
        <authorList>
            <person name="Sorokin D.Y."/>
            <person name="Khijniak T.V."/>
            <person name="Zakharycheva A.P."/>
            <person name="Boueva O.V."/>
            <person name="Ariskina E.V."/>
            <person name="Hahnke R.L."/>
            <person name="Bunk B."/>
            <person name="Sproer C."/>
            <person name="Schumann P."/>
            <person name="Evtushenko L.I."/>
            <person name="Kublanov I.V."/>
        </authorList>
    </citation>
    <scope>NUCLEOTIDE SEQUENCE</scope>
    <source>
        <strain evidence="4">DSM 106523</strain>
    </source>
</reference>
<dbReference type="Gene3D" id="3.40.225.10">
    <property type="entry name" value="Class II aldolase/adducin N-terminal domain"/>
    <property type="match status" value="1"/>
</dbReference>
<dbReference type="GO" id="GO:0046872">
    <property type="term" value="F:metal ion binding"/>
    <property type="evidence" value="ECO:0007669"/>
    <property type="project" value="UniProtKB-KW"/>
</dbReference>
<dbReference type="Proteomes" id="UP000662857">
    <property type="component" value="Chromosome"/>
</dbReference>
<dbReference type="AlphaFoldDB" id="A0A895YTY5"/>
<sequence>MNRNDRTAADLCDQLAQVGADAVRAGLVVGSGGNLSVRAPGGAECWVTARGTWLDRLTLRDFVPVRIADGAPLDPAAPVASTEVALHLHTYRARPDVTVVVHLHPQSVLLLDALGERIRLVTTDHAFYVGRIARVGAYPPGSTLLAERAAAAATEAECVILAHHGCSVLADSVELAHKRVRNLEEAAQLTYRAVLLGRGDIPECPPDVLPAQGQTATQAI</sequence>
<dbReference type="SUPFAM" id="SSF53639">
    <property type="entry name" value="AraD/HMP-PK domain-like"/>
    <property type="match status" value="1"/>
</dbReference>
<dbReference type="EMBL" id="CP070499">
    <property type="protein sequence ID" value="QSB17560.1"/>
    <property type="molecule type" value="Genomic_DNA"/>
</dbReference>
<dbReference type="GO" id="GO:0019323">
    <property type="term" value="P:pentose catabolic process"/>
    <property type="evidence" value="ECO:0007669"/>
    <property type="project" value="TreeGrafter"/>
</dbReference>
<gene>
    <name evidence="4" type="ORF">JQS43_24810</name>
</gene>
<name>A0A895YTY5_9ACTN</name>
<proteinExistence type="predicted"/>
<dbReference type="KEGG" id="nhy:JQS43_24810"/>
<evidence type="ECO:0000313" key="5">
    <source>
        <dbReference type="Proteomes" id="UP000662857"/>
    </source>
</evidence>
<evidence type="ECO:0000313" key="4">
    <source>
        <dbReference type="EMBL" id="QSB17560.1"/>
    </source>
</evidence>
<feature type="domain" description="Class II aldolase/adducin N-terminal" evidence="3">
    <location>
        <begin position="13"/>
        <end position="191"/>
    </location>
</feature>
<evidence type="ECO:0000259" key="3">
    <source>
        <dbReference type="SMART" id="SM01007"/>
    </source>
</evidence>
<protein>
    <submittedName>
        <fullName evidence="4">Class II aldolase/adducin family protein</fullName>
    </submittedName>
</protein>
<evidence type="ECO:0000256" key="1">
    <source>
        <dbReference type="ARBA" id="ARBA00022723"/>
    </source>
</evidence>
<dbReference type="GO" id="GO:0016832">
    <property type="term" value="F:aldehyde-lyase activity"/>
    <property type="evidence" value="ECO:0007669"/>
    <property type="project" value="TreeGrafter"/>
</dbReference>
<dbReference type="SMART" id="SM01007">
    <property type="entry name" value="Aldolase_II"/>
    <property type="match status" value="1"/>
</dbReference>
<dbReference type="Pfam" id="PF00596">
    <property type="entry name" value="Aldolase_II"/>
    <property type="match status" value="1"/>
</dbReference>
<keyword evidence="5" id="KW-1185">Reference proteome</keyword>
<dbReference type="InterPro" id="IPR001303">
    <property type="entry name" value="Aldolase_II/adducin_N"/>
</dbReference>